<dbReference type="EMBL" id="BGZK01000246">
    <property type="protein sequence ID" value="GBP31437.1"/>
    <property type="molecule type" value="Genomic_DNA"/>
</dbReference>
<evidence type="ECO:0000259" key="4">
    <source>
        <dbReference type="Pfam" id="PF04500"/>
    </source>
</evidence>
<evidence type="ECO:0000313" key="6">
    <source>
        <dbReference type="Proteomes" id="UP000299102"/>
    </source>
</evidence>
<gene>
    <name evidence="5" type="ORF">EVAR_17926_1</name>
</gene>
<reference evidence="5 6" key="1">
    <citation type="journal article" date="2019" name="Commun. Biol.">
        <title>The bagworm genome reveals a unique fibroin gene that provides high tensile strength.</title>
        <authorList>
            <person name="Kono N."/>
            <person name="Nakamura H."/>
            <person name="Ohtoshi R."/>
            <person name="Tomita M."/>
            <person name="Numata K."/>
            <person name="Arakawa K."/>
        </authorList>
    </citation>
    <scope>NUCLEOTIDE SEQUENCE [LARGE SCALE GENOMIC DNA]</scope>
</reference>
<keyword evidence="3" id="KW-0862">Zinc</keyword>
<dbReference type="OrthoDB" id="6159439at2759"/>
<evidence type="ECO:0000256" key="3">
    <source>
        <dbReference type="ARBA" id="ARBA00022833"/>
    </source>
</evidence>
<dbReference type="GO" id="GO:0008270">
    <property type="term" value="F:zinc ion binding"/>
    <property type="evidence" value="ECO:0007669"/>
    <property type="project" value="UniProtKB-KW"/>
</dbReference>
<dbReference type="Proteomes" id="UP000299102">
    <property type="component" value="Unassembled WGS sequence"/>
</dbReference>
<feature type="domain" description="FLYWCH-type" evidence="4">
    <location>
        <begin position="60"/>
        <end position="119"/>
    </location>
</feature>
<dbReference type="Pfam" id="PF04500">
    <property type="entry name" value="FLYWCH"/>
    <property type="match status" value="1"/>
</dbReference>
<comment type="caution">
    <text evidence="5">The sequence shown here is derived from an EMBL/GenBank/DDBJ whole genome shotgun (WGS) entry which is preliminary data.</text>
</comment>
<proteinExistence type="predicted"/>
<dbReference type="AlphaFoldDB" id="A0A4C1UZJ6"/>
<accession>A0A4C1UZJ6</accession>
<protein>
    <recommendedName>
        <fullName evidence="4">FLYWCH-type domain-containing protein</fullName>
    </recommendedName>
</protein>
<keyword evidence="6" id="KW-1185">Reference proteome</keyword>
<organism evidence="5 6">
    <name type="scientific">Eumeta variegata</name>
    <name type="common">Bagworm moth</name>
    <name type="synonym">Eumeta japonica</name>
    <dbReference type="NCBI Taxonomy" id="151549"/>
    <lineage>
        <taxon>Eukaryota</taxon>
        <taxon>Metazoa</taxon>
        <taxon>Ecdysozoa</taxon>
        <taxon>Arthropoda</taxon>
        <taxon>Hexapoda</taxon>
        <taxon>Insecta</taxon>
        <taxon>Pterygota</taxon>
        <taxon>Neoptera</taxon>
        <taxon>Endopterygota</taxon>
        <taxon>Lepidoptera</taxon>
        <taxon>Glossata</taxon>
        <taxon>Ditrysia</taxon>
        <taxon>Tineoidea</taxon>
        <taxon>Psychidae</taxon>
        <taxon>Oiketicinae</taxon>
        <taxon>Eumeta</taxon>
    </lineage>
</organism>
<keyword evidence="2" id="KW-0863">Zinc-finger</keyword>
<evidence type="ECO:0000256" key="2">
    <source>
        <dbReference type="ARBA" id="ARBA00022771"/>
    </source>
</evidence>
<keyword evidence="1" id="KW-0479">Metal-binding</keyword>
<evidence type="ECO:0000313" key="5">
    <source>
        <dbReference type="EMBL" id="GBP31437.1"/>
    </source>
</evidence>
<sequence length="119" mass="13524">MTTSGFCHFCYPVPGPRLTVSRFGKPAIQFGRYRFNIHSSSKAPRAVWVCSRVASGCLIFTTSRFGKPVIEYGRYRYNRIFRSLGPKGIWLCSRKSLGCKGKLVTINDTILKVYDSHNH</sequence>
<evidence type="ECO:0000256" key="1">
    <source>
        <dbReference type="ARBA" id="ARBA00022723"/>
    </source>
</evidence>
<dbReference type="InterPro" id="IPR007588">
    <property type="entry name" value="Znf_FLYWCH"/>
</dbReference>
<dbReference type="Gene3D" id="2.20.25.240">
    <property type="match status" value="1"/>
</dbReference>
<name>A0A4C1UZJ6_EUMVA</name>